<dbReference type="AlphaFoldDB" id="A0A5D0I884"/>
<proteinExistence type="predicted"/>
<keyword evidence="1" id="KW-0472">Membrane</keyword>
<sequence length="144" mass="17029">MKLKKPYYLIWISALFVLVFRLMYYKDEDVIDINIHDTYFVIDHLAITYITFIGLFIIGLIYFLLYKYKISLLKPLVFIHIIVTTISVLVSQIGLFFLTPKESPFDFTFSLIDFLNLITTIGILVQPIFILNSFFSLIRHFLKK</sequence>
<dbReference type="Proteomes" id="UP000323930">
    <property type="component" value="Unassembled WGS sequence"/>
</dbReference>
<dbReference type="OrthoDB" id="1376924at2"/>
<feature type="transmembrane region" description="Helical" evidence="1">
    <location>
        <begin position="77"/>
        <end position="97"/>
    </location>
</feature>
<name>A0A5D0I884_9FLAO</name>
<gene>
    <name evidence="2" type="ORF">FUA24_09805</name>
</gene>
<feature type="transmembrane region" description="Helical" evidence="1">
    <location>
        <begin position="7"/>
        <end position="25"/>
    </location>
</feature>
<evidence type="ECO:0000313" key="2">
    <source>
        <dbReference type="EMBL" id="TYA78637.1"/>
    </source>
</evidence>
<accession>A0A5D0I884</accession>
<dbReference type="Gene3D" id="1.20.210.10">
    <property type="entry name" value="Cytochrome c oxidase-like, subunit I domain"/>
    <property type="match status" value="1"/>
</dbReference>
<dbReference type="InterPro" id="IPR036927">
    <property type="entry name" value="Cyt_c_oxase-like_su1_sf"/>
</dbReference>
<organism evidence="2 3">
    <name type="scientific">Seonamhaeicola marinus</name>
    <dbReference type="NCBI Taxonomy" id="1912246"/>
    <lineage>
        <taxon>Bacteria</taxon>
        <taxon>Pseudomonadati</taxon>
        <taxon>Bacteroidota</taxon>
        <taxon>Flavobacteriia</taxon>
        <taxon>Flavobacteriales</taxon>
        <taxon>Flavobacteriaceae</taxon>
    </lineage>
</organism>
<dbReference type="RefSeq" id="WP_148541833.1">
    <property type="nucleotide sequence ID" value="NZ_VSDQ01000577.1"/>
</dbReference>
<dbReference type="EMBL" id="VSDQ01000577">
    <property type="protein sequence ID" value="TYA78637.1"/>
    <property type="molecule type" value="Genomic_DNA"/>
</dbReference>
<evidence type="ECO:0000313" key="3">
    <source>
        <dbReference type="Proteomes" id="UP000323930"/>
    </source>
</evidence>
<evidence type="ECO:0000256" key="1">
    <source>
        <dbReference type="SAM" id="Phobius"/>
    </source>
</evidence>
<keyword evidence="1" id="KW-1133">Transmembrane helix</keyword>
<comment type="caution">
    <text evidence="2">The sequence shown here is derived from an EMBL/GenBank/DDBJ whole genome shotgun (WGS) entry which is preliminary data.</text>
</comment>
<keyword evidence="1" id="KW-0812">Transmembrane</keyword>
<reference evidence="2 3" key="1">
    <citation type="submission" date="2019-08" db="EMBL/GenBank/DDBJ databases">
        <title>Seonamhaeicola sediminis sp. nov., isolated from marine sediment.</title>
        <authorList>
            <person name="Cao W.R."/>
        </authorList>
    </citation>
    <scope>NUCLEOTIDE SEQUENCE [LARGE SCALE GENOMIC DNA]</scope>
    <source>
        <strain evidence="2 3">B011</strain>
    </source>
</reference>
<protein>
    <submittedName>
        <fullName evidence="2">Uncharacterized protein</fullName>
    </submittedName>
</protein>
<keyword evidence="3" id="KW-1185">Reference proteome</keyword>
<feature type="transmembrane region" description="Helical" evidence="1">
    <location>
        <begin position="45"/>
        <end position="65"/>
    </location>
</feature>
<feature type="transmembrane region" description="Helical" evidence="1">
    <location>
        <begin position="117"/>
        <end position="138"/>
    </location>
</feature>